<gene>
    <name evidence="2" type="ORF">M917_2857</name>
</gene>
<evidence type="ECO:0000313" key="3">
    <source>
        <dbReference type="Proteomes" id="UP000016761"/>
    </source>
</evidence>
<dbReference type="AlphaFoldDB" id="U4T1Q9"/>
<dbReference type="EMBL" id="AUSW01000038">
    <property type="protein sequence ID" value="ERL54300.1"/>
    <property type="molecule type" value="Genomic_DNA"/>
</dbReference>
<keyword evidence="1" id="KW-0812">Transmembrane</keyword>
<keyword evidence="1" id="KW-0472">Membrane</keyword>
<sequence length="40" mass="4977">MKAYLPMLLSAFLIYFLMINNFYNWKEQDTLWHMTTYLNP</sequence>
<organism evidence="2 3">
    <name type="scientific">Psychrobacter aquaticus CMS 56</name>
    <dbReference type="NCBI Taxonomy" id="1354303"/>
    <lineage>
        <taxon>Bacteria</taxon>
        <taxon>Pseudomonadati</taxon>
        <taxon>Pseudomonadota</taxon>
        <taxon>Gammaproteobacteria</taxon>
        <taxon>Moraxellales</taxon>
        <taxon>Moraxellaceae</taxon>
        <taxon>Psychrobacter</taxon>
    </lineage>
</organism>
<comment type="caution">
    <text evidence="2">The sequence shown here is derived from an EMBL/GenBank/DDBJ whole genome shotgun (WGS) entry which is preliminary data.</text>
</comment>
<evidence type="ECO:0000256" key="1">
    <source>
        <dbReference type="SAM" id="Phobius"/>
    </source>
</evidence>
<feature type="transmembrane region" description="Helical" evidence="1">
    <location>
        <begin position="7"/>
        <end position="25"/>
    </location>
</feature>
<evidence type="ECO:0000313" key="2">
    <source>
        <dbReference type="EMBL" id="ERL54300.1"/>
    </source>
</evidence>
<proteinExistence type="predicted"/>
<name>U4T1Q9_9GAMM</name>
<keyword evidence="3" id="KW-1185">Reference proteome</keyword>
<reference evidence="2 3" key="1">
    <citation type="journal article" date="2013" name="Genome Announc.">
        <title>Draft Genome Sequence of Psychrobacter aquaticus Strain CMS 56T, Isolated from a Cyanobacterial Mat Sample Collected from Water Bodies in the McMurdo Dry Valley Region of Antarctica.</title>
        <authorList>
            <person name="Reddy G.S."/>
            <person name="Ara S."/>
            <person name="Singh A."/>
            <person name="Kumar Pinnaka A."/>
            <person name="Shivaji S."/>
        </authorList>
    </citation>
    <scope>NUCLEOTIDE SEQUENCE [LARGE SCALE GENOMIC DNA]</scope>
    <source>
        <strain evidence="2 3">CMS 56</strain>
    </source>
</reference>
<dbReference type="STRING" id="1354303.M917_2857"/>
<protein>
    <submittedName>
        <fullName evidence="2">Uncharacterized protein</fullName>
    </submittedName>
</protein>
<keyword evidence="1" id="KW-1133">Transmembrane helix</keyword>
<dbReference type="PATRIC" id="fig|1354303.4.peg.2810"/>
<accession>U4T1Q9</accession>
<dbReference type="Proteomes" id="UP000016761">
    <property type="component" value="Unassembled WGS sequence"/>
</dbReference>